<protein>
    <recommendedName>
        <fullName evidence="6">Tetratricopeptide repeat protein 37</fullName>
    </recommendedName>
</protein>
<dbReference type="PANTHER" id="PTHR15704">
    <property type="entry name" value="SUPERKILLER 3 PROTEIN-RELATED"/>
    <property type="match status" value="1"/>
</dbReference>
<dbReference type="OrthoDB" id="421075at2759"/>
<dbReference type="InterPro" id="IPR039226">
    <property type="entry name" value="Ski3/TTC37"/>
</dbReference>
<dbReference type="SMART" id="SM00028">
    <property type="entry name" value="TPR"/>
    <property type="match status" value="4"/>
</dbReference>
<keyword evidence="2 3" id="KW-0802">TPR repeat</keyword>
<dbReference type="PROSITE" id="PS50005">
    <property type="entry name" value="TPR"/>
    <property type="match status" value="1"/>
</dbReference>
<evidence type="ECO:0000256" key="1">
    <source>
        <dbReference type="ARBA" id="ARBA00022737"/>
    </source>
</evidence>
<feature type="repeat" description="TPR" evidence="3">
    <location>
        <begin position="670"/>
        <end position="703"/>
    </location>
</feature>
<gene>
    <name evidence="4" type="ORF">FBUS_01609</name>
</gene>
<evidence type="ECO:0000313" key="4">
    <source>
        <dbReference type="EMBL" id="KAA0185108.1"/>
    </source>
</evidence>
<comment type="caution">
    <text evidence="4">The sequence shown here is derived from an EMBL/GenBank/DDBJ whole genome shotgun (WGS) entry which is preliminary data.</text>
</comment>
<evidence type="ECO:0008006" key="6">
    <source>
        <dbReference type="Google" id="ProtNLM"/>
    </source>
</evidence>
<reference evidence="4" key="1">
    <citation type="submission" date="2019-05" db="EMBL/GenBank/DDBJ databases">
        <title>Annotation for the trematode Fasciolopsis buski.</title>
        <authorList>
            <person name="Choi Y.-J."/>
        </authorList>
    </citation>
    <scope>NUCLEOTIDE SEQUENCE</scope>
    <source>
        <strain evidence="4">HT</strain>
        <tissue evidence="4">Whole worm</tissue>
    </source>
</reference>
<proteinExistence type="predicted"/>
<dbReference type="InterPro" id="IPR019734">
    <property type="entry name" value="TPR_rpt"/>
</dbReference>
<organism evidence="4 5">
    <name type="scientific">Fasciolopsis buskii</name>
    <dbReference type="NCBI Taxonomy" id="27845"/>
    <lineage>
        <taxon>Eukaryota</taxon>
        <taxon>Metazoa</taxon>
        <taxon>Spiralia</taxon>
        <taxon>Lophotrochozoa</taxon>
        <taxon>Platyhelminthes</taxon>
        <taxon>Trematoda</taxon>
        <taxon>Digenea</taxon>
        <taxon>Plagiorchiida</taxon>
        <taxon>Echinostomata</taxon>
        <taxon>Echinostomatoidea</taxon>
        <taxon>Fasciolidae</taxon>
        <taxon>Fasciolopsis</taxon>
    </lineage>
</organism>
<dbReference type="InterPro" id="IPR011990">
    <property type="entry name" value="TPR-like_helical_dom_sf"/>
</dbReference>
<accession>A0A8E0RJX1</accession>
<keyword evidence="1" id="KW-0677">Repeat</keyword>
<dbReference type="EMBL" id="LUCM01010712">
    <property type="protein sequence ID" value="KAA0185108.1"/>
    <property type="molecule type" value="Genomic_DNA"/>
</dbReference>
<dbReference type="Pfam" id="PF13432">
    <property type="entry name" value="TPR_16"/>
    <property type="match status" value="1"/>
</dbReference>
<sequence>MEKVVRSKLKNARKLYQDSDFLGCLSLTDEIIQQDENNYHAHVLKAASCDQLGMDDEAADCFWRSIRLDKTNVLAWQGLVQMGSKNKDRYYSTLVCACLELIPHYSTPELNDKLVSIHRLLVELLVRHRLALPSEKLDLRRICESLLKVEPRNPYALEALIRLKIEAFFFGSLTHMISPNLSVEVSATLDPLHFCRELVHSETVAQIDLLTAHITDQSQCSEANELTASVENTVQLGRLARIVAMRLLADARDSWAIESVLSDDFDGSNSWSTAVFNAIGQMGLNGHYGIRYWRHLDLMDFHVMCFLTLATFTQHSFSECENITEQMLSYINAHQDEMQQEVRELQELASVPISQLTDFLQPRPAVTPFRLQPSGIGLSVGTTLDCLIEWILAFRLANASASEQPGLARHVSRNVVQPFFSVHQNSLHWPGLIHTLWLECCLTDRNLSLSVSLLLPDTNLELVTVSRILSICDEQWTGRAKLCCLWAGLQHALQCRQSAADPIRQLANRIFQLMEEFDRPKTSREHFLFGRLLNQLLKFADLLIDEVRLCQPVEKECYTAGIATDATYFANHLALGRICRRVGQVKEALEALKQAKKQCPRSPECAYELALAFCQNNQVQQAFDCYGEIDQKLFTKAMWLNYGLIALQLRNTLKSVPALQKVIILDPKNALYWEILGEAYLLRRSFDTAIKTLTKSIELDPNRPLARILCGQAYRGLGENAVAQQNLELGLGLLQQKANTEGKETKSDRLHLRLLALKELIELNLGAARNNLDRGLSGQALDQWNKVLLYLAEAFDCSTTAGTVPVWALHFAGSAFSLIAIIHDPDLRVSVPNRLLHVLRFQNPSVATGCTTTDADCTLVCPCVCLRLATIYCACALKRWSSVECAQHACSNPEIRNSSILQQGSLLVTIGLQCLVHARHMKLGHATACTCQMKSDDTRIADLFDLAESFLKRACRELNDAAQSDRQFLDECENEQDVAALSKIDQLETSANKFVQNRLTAYNALRSKAWYGLAEVFALRCTQWTMIPEYCLCQAVMTRPQNSKAVASLALRMLNEGRHKVASSMIAQLQAIHSENVLAWLSSAHLTAVVSNPAWGEFAIGDERKRTILRDLLQAACLGANVQVATHLVRYLFPTLLETIHSHAVRKNGLNANTRSFVRLAIEVASEAQNRALAFEPKNPTLWHNRGILLQLSGFGAPSTFCLRQAMHLQRLEASDPSPIVKSQLDLLRAQYFLASYLRGLPDWSVADQLVPDGDLPYDPTLCTSCAEALAKGIIFLHHPNRMVQYDQARRCLTEELTRLACQQGSETAATALSICSDAGLWIVLSRWFSGFPRQSNNPPSHMFDSSQPETTPPWFCPPHLGIQLSQAICSSPIPKPSSQVRNLCRKLLQAEQYYNSIWSHHDYEAENSSDGFHPLADLHYPGLEERALWSEYNSWLVGLLDNGHPPSVAYLTRYVAQYPTDSIRWTVLGRWLFNKCCRRIDSLCQKQKSSDSLTSCWPVLIHCVRTAVLFSNPTPFHLLLTELLSDCTSLWLSIAPDERFGANSEPDGLFLLQCLRRAGALFPQIPGIHDQLLKCTNRLVSHSAICK</sequence>
<dbReference type="SUPFAM" id="SSF48439">
    <property type="entry name" value="Protein prenylyltransferase"/>
    <property type="match status" value="1"/>
</dbReference>
<dbReference type="SUPFAM" id="SSF48452">
    <property type="entry name" value="TPR-like"/>
    <property type="match status" value="1"/>
</dbReference>
<dbReference type="PANTHER" id="PTHR15704:SF7">
    <property type="entry name" value="SUPERKILLER COMPLEX PROTEIN 3"/>
    <property type="match status" value="1"/>
</dbReference>
<dbReference type="Proteomes" id="UP000728185">
    <property type="component" value="Unassembled WGS sequence"/>
</dbReference>
<name>A0A8E0RJX1_9TREM</name>
<evidence type="ECO:0000313" key="5">
    <source>
        <dbReference type="Proteomes" id="UP000728185"/>
    </source>
</evidence>
<evidence type="ECO:0000256" key="3">
    <source>
        <dbReference type="PROSITE-ProRule" id="PRU00339"/>
    </source>
</evidence>
<keyword evidence="5" id="KW-1185">Reference proteome</keyword>
<dbReference type="GO" id="GO:0006401">
    <property type="term" value="P:RNA catabolic process"/>
    <property type="evidence" value="ECO:0007669"/>
    <property type="project" value="InterPro"/>
</dbReference>
<dbReference type="GO" id="GO:0055087">
    <property type="term" value="C:Ski complex"/>
    <property type="evidence" value="ECO:0007669"/>
    <property type="project" value="InterPro"/>
</dbReference>
<evidence type="ECO:0000256" key="2">
    <source>
        <dbReference type="ARBA" id="ARBA00022803"/>
    </source>
</evidence>
<dbReference type="Gene3D" id="1.25.40.10">
    <property type="entry name" value="Tetratricopeptide repeat domain"/>
    <property type="match status" value="3"/>
</dbReference>